<evidence type="ECO:0000259" key="1">
    <source>
        <dbReference type="PROSITE" id="PS50042"/>
    </source>
</evidence>
<evidence type="ECO:0000313" key="3">
    <source>
        <dbReference type="Proteomes" id="UP000692954"/>
    </source>
</evidence>
<gene>
    <name evidence="2" type="ORF">PSON_ATCC_30995.1.T0170141</name>
</gene>
<proteinExistence type="predicted"/>
<dbReference type="OrthoDB" id="299838at2759"/>
<name>A0A8S1L4A5_9CILI</name>
<sequence>MHLIPKLTKLNKSQEDISSIQDHLSQLPQFQAPYEVLKDLCKTIGYVFFETGQVVQQNNKFAFYVINGLLNTQDNLQIQPEMWYEAEQGFEAKQDTHCFAIPIDLYKKFSSSHGVLYQQKKKSLLVNLPIIEKIAPKIQEQLIRHFQEVKFAHTDFVQKMDEPGNSLFILQFGVLSVSKNYQKILSHYEKSVLPRKFWFNEIVICELNDQGILGEEFTQQEKALYNVQVISKSASLLMISIQQLKNISLQVYQSVCKMFKERTTLRNEVYKQKCLELEKNWQNTNKDQMLNQDIKKTISFKVLSKQPSACQDQQSQTNDDQFGNLIGNLSYKKMPTFIQQYFRQKHIKVKKRQDQSQLNSLNQSSLNQIDSTFDPYVLLQKKQQKMLIQQHSLKQQNGFRLTKTRQIDRKLEQTKSQQIRPNTSQIIVQQQFSLGQPLQQQQSFNQQMSNSSKQELILQKTFFQGFHTPKPIIRQLKRMYRSSSVHKIEDPPFSLIPKQKNKTPRDNMFYLNLQQNYSGQKIKVNQLLHNSID</sequence>
<dbReference type="AlphaFoldDB" id="A0A8S1L4A5"/>
<protein>
    <recommendedName>
        <fullName evidence="1">Cyclic nucleotide-binding domain-containing protein</fullName>
    </recommendedName>
</protein>
<dbReference type="Proteomes" id="UP000692954">
    <property type="component" value="Unassembled WGS sequence"/>
</dbReference>
<dbReference type="EMBL" id="CAJJDN010000017">
    <property type="protein sequence ID" value="CAD8062910.1"/>
    <property type="molecule type" value="Genomic_DNA"/>
</dbReference>
<keyword evidence="3" id="KW-1185">Reference proteome</keyword>
<reference evidence="2" key="1">
    <citation type="submission" date="2021-01" db="EMBL/GenBank/DDBJ databases">
        <authorList>
            <consortium name="Genoscope - CEA"/>
            <person name="William W."/>
        </authorList>
    </citation>
    <scope>NUCLEOTIDE SEQUENCE</scope>
</reference>
<comment type="caution">
    <text evidence="2">The sequence shown here is derived from an EMBL/GenBank/DDBJ whole genome shotgun (WGS) entry which is preliminary data.</text>
</comment>
<dbReference type="InterPro" id="IPR000595">
    <property type="entry name" value="cNMP-bd_dom"/>
</dbReference>
<evidence type="ECO:0000313" key="2">
    <source>
        <dbReference type="EMBL" id="CAD8062910.1"/>
    </source>
</evidence>
<accession>A0A8S1L4A5</accession>
<dbReference type="PROSITE" id="PS50042">
    <property type="entry name" value="CNMP_BINDING_3"/>
    <property type="match status" value="1"/>
</dbReference>
<organism evidence="2 3">
    <name type="scientific">Paramecium sonneborni</name>
    <dbReference type="NCBI Taxonomy" id="65129"/>
    <lineage>
        <taxon>Eukaryota</taxon>
        <taxon>Sar</taxon>
        <taxon>Alveolata</taxon>
        <taxon>Ciliophora</taxon>
        <taxon>Intramacronucleata</taxon>
        <taxon>Oligohymenophorea</taxon>
        <taxon>Peniculida</taxon>
        <taxon>Parameciidae</taxon>
        <taxon>Paramecium</taxon>
    </lineage>
</organism>
<feature type="domain" description="Cyclic nucleotide-binding" evidence="1">
    <location>
        <begin position="130"/>
        <end position="204"/>
    </location>
</feature>